<evidence type="ECO:0000256" key="4">
    <source>
        <dbReference type="ARBA" id="ARBA00022692"/>
    </source>
</evidence>
<dbReference type="InterPro" id="IPR001320">
    <property type="entry name" value="Iontro_rcpt_C"/>
</dbReference>
<keyword evidence="7" id="KW-0675">Receptor</keyword>
<feature type="transmembrane region" description="Helical" evidence="9">
    <location>
        <begin position="257"/>
        <end position="272"/>
    </location>
</feature>
<dbReference type="SUPFAM" id="SSF53850">
    <property type="entry name" value="Periplasmic binding protein-like II"/>
    <property type="match status" value="1"/>
</dbReference>
<dbReference type="PANTHER" id="PTHR42643:SF32">
    <property type="entry name" value="IONOTROPIC RECEPTOR 31A, ISOFORM C-RELATED"/>
    <property type="match status" value="1"/>
</dbReference>
<keyword evidence="6 9" id="KW-0472">Membrane</keyword>
<protein>
    <recommendedName>
        <fullName evidence="10">Ionotropic glutamate receptor C-terminal domain-containing protein</fullName>
    </recommendedName>
</protein>
<reference evidence="11" key="1">
    <citation type="submission" date="2022-01" db="EMBL/GenBank/DDBJ databases">
        <authorList>
            <person name="King R."/>
        </authorList>
    </citation>
    <scope>NUCLEOTIDE SEQUENCE</scope>
</reference>
<evidence type="ECO:0000256" key="5">
    <source>
        <dbReference type="ARBA" id="ARBA00022989"/>
    </source>
</evidence>
<dbReference type="GO" id="GO:0005886">
    <property type="term" value="C:plasma membrane"/>
    <property type="evidence" value="ECO:0007669"/>
    <property type="project" value="UniProtKB-SubCell"/>
</dbReference>
<keyword evidence="5 9" id="KW-1133">Transmembrane helix</keyword>
<comment type="similarity">
    <text evidence="2">Belongs to the glutamate-gated ion channel (TC 1.A.10.1) family.</text>
</comment>
<evidence type="ECO:0000259" key="10">
    <source>
        <dbReference type="Pfam" id="PF00060"/>
    </source>
</evidence>
<dbReference type="EMBL" id="OU892282">
    <property type="protein sequence ID" value="CAG9770903.1"/>
    <property type="molecule type" value="Genomic_DNA"/>
</dbReference>
<evidence type="ECO:0000256" key="8">
    <source>
        <dbReference type="ARBA" id="ARBA00023180"/>
    </source>
</evidence>
<keyword evidence="8" id="KW-0325">Glycoprotein</keyword>
<feature type="transmembrane region" description="Helical" evidence="9">
    <location>
        <begin position="445"/>
        <end position="468"/>
    </location>
</feature>
<accession>A0A9N9MUH7</accession>
<dbReference type="Gene3D" id="3.40.190.10">
    <property type="entry name" value="Periplasmic binding protein-like II"/>
    <property type="match status" value="3"/>
</dbReference>
<dbReference type="InterPro" id="IPR052192">
    <property type="entry name" value="Insect_Ionotropic_Sensory_Rcpt"/>
</dbReference>
<evidence type="ECO:0000256" key="9">
    <source>
        <dbReference type="SAM" id="Phobius"/>
    </source>
</evidence>
<keyword evidence="4 9" id="KW-0812">Transmembrane</keyword>
<sequence>MDMDVKVFHQDVQNNSFEIYEIFNPGINVGVQIRYIGKLINGDIIMNDNKSYYEARKNMSGVLVRSANVIRYPFKTSFHDYMVDTKLMKYDIYSKFHYQLFLGLGEIHGFDYNTTLPFSWFGNTSSGEDGGLAKMLWDDTIDISSAGCIMRLLGTERLDFYDFIMPYYKFRSCFYFRNPGFVKPNFNEVLKPFAKESWLVTLYVTGIVCVCIEIAYYVERRNNVGNNRWYRSVFVVIAAFSQQGLDTIPNQMPSRIILLYLLICSLLLYNYYTSSLVSSLISTEPEVFKTVKELLESKLKVGIEFQPYTITYMQNRVKEDHYLDLLNKTKIYESDTPNIFTAEEGIKKVHQGDFAFHAESITAYPIIGDTFAQDAICDLAEIVLINSDTSLMAQKKSQYKKLFQISLRKMWQSGIIRKLHKTWVTAKPECLSSARVISVTINDMFMPYFLLAMGVLLALLILLAETVWKKFRFRIRRIFQNDDFPIIYVN</sequence>
<proteinExistence type="inferred from homology"/>
<evidence type="ECO:0000256" key="6">
    <source>
        <dbReference type="ARBA" id="ARBA00023136"/>
    </source>
</evidence>
<feature type="transmembrane region" description="Helical" evidence="9">
    <location>
        <begin position="198"/>
        <end position="217"/>
    </location>
</feature>
<evidence type="ECO:0000256" key="1">
    <source>
        <dbReference type="ARBA" id="ARBA00004651"/>
    </source>
</evidence>
<feature type="domain" description="Ionotropic glutamate receptor C-terminal" evidence="10">
    <location>
        <begin position="196"/>
        <end position="386"/>
    </location>
</feature>
<evidence type="ECO:0000313" key="12">
    <source>
        <dbReference type="Proteomes" id="UP001152799"/>
    </source>
</evidence>
<evidence type="ECO:0000313" key="11">
    <source>
        <dbReference type="EMBL" id="CAG9770903.1"/>
    </source>
</evidence>
<gene>
    <name evidence="11" type="ORF">CEUTPL_LOCUS11347</name>
</gene>
<dbReference type="Proteomes" id="UP001152799">
    <property type="component" value="Chromosome 6"/>
</dbReference>
<organism evidence="11 12">
    <name type="scientific">Ceutorhynchus assimilis</name>
    <name type="common">cabbage seed weevil</name>
    <dbReference type="NCBI Taxonomy" id="467358"/>
    <lineage>
        <taxon>Eukaryota</taxon>
        <taxon>Metazoa</taxon>
        <taxon>Ecdysozoa</taxon>
        <taxon>Arthropoda</taxon>
        <taxon>Hexapoda</taxon>
        <taxon>Insecta</taxon>
        <taxon>Pterygota</taxon>
        <taxon>Neoptera</taxon>
        <taxon>Endopterygota</taxon>
        <taxon>Coleoptera</taxon>
        <taxon>Polyphaga</taxon>
        <taxon>Cucujiformia</taxon>
        <taxon>Curculionidae</taxon>
        <taxon>Ceutorhynchinae</taxon>
        <taxon>Ceutorhynchus</taxon>
    </lineage>
</organism>
<dbReference type="PANTHER" id="PTHR42643">
    <property type="entry name" value="IONOTROPIC RECEPTOR 20A-RELATED"/>
    <property type="match status" value="1"/>
</dbReference>
<evidence type="ECO:0000256" key="7">
    <source>
        <dbReference type="ARBA" id="ARBA00023170"/>
    </source>
</evidence>
<dbReference type="GO" id="GO:0050906">
    <property type="term" value="P:detection of stimulus involved in sensory perception"/>
    <property type="evidence" value="ECO:0007669"/>
    <property type="project" value="UniProtKB-ARBA"/>
</dbReference>
<comment type="subcellular location">
    <subcellularLocation>
        <location evidence="1">Cell membrane</location>
        <topology evidence="1">Multi-pass membrane protein</topology>
    </subcellularLocation>
</comment>
<dbReference type="Pfam" id="PF00060">
    <property type="entry name" value="Lig_chan"/>
    <property type="match status" value="1"/>
</dbReference>
<evidence type="ECO:0000256" key="2">
    <source>
        <dbReference type="ARBA" id="ARBA00008685"/>
    </source>
</evidence>
<dbReference type="OrthoDB" id="6117597at2759"/>
<keyword evidence="3" id="KW-1003">Cell membrane</keyword>
<keyword evidence="12" id="KW-1185">Reference proteome</keyword>
<dbReference type="AlphaFoldDB" id="A0A9N9MUH7"/>
<name>A0A9N9MUH7_9CUCU</name>
<dbReference type="GO" id="GO:0015276">
    <property type="term" value="F:ligand-gated monoatomic ion channel activity"/>
    <property type="evidence" value="ECO:0007669"/>
    <property type="project" value="InterPro"/>
</dbReference>
<evidence type="ECO:0000256" key="3">
    <source>
        <dbReference type="ARBA" id="ARBA00022475"/>
    </source>
</evidence>